<keyword evidence="3" id="KW-1185">Reference proteome</keyword>
<name>A0A9P8Q6A0_WICPI</name>
<gene>
    <name evidence="2" type="ORF">WICPIJ_005133</name>
</gene>
<dbReference type="PANTHER" id="PTHR43603:SF1">
    <property type="entry name" value="ZINC-REGULATED GTPASE METALLOPROTEIN ACTIVATOR 1"/>
    <property type="match status" value="1"/>
</dbReference>
<sequence>MSIREGKFGDNQSSRLAPKPETEEYGINNFVYTARKPFHPQRLYDLVVNKFYVIEQTQLDDTKNSEDDDEDEDDEEEDDDEEDEEEEDEKTTIENKKNSAFGPL</sequence>
<reference evidence="2" key="1">
    <citation type="journal article" date="2021" name="Open Biol.">
        <title>Shared evolutionary footprints suggest mitochondrial oxidative damage underlies multiple complex I losses in fungi.</title>
        <authorList>
            <person name="Schikora-Tamarit M.A."/>
            <person name="Marcet-Houben M."/>
            <person name="Nosek J."/>
            <person name="Gabaldon T."/>
        </authorList>
    </citation>
    <scope>NUCLEOTIDE SEQUENCE</scope>
    <source>
        <strain evidence="2">CBS2887</strain>
    </source>
</reference>
<accession>A0A9P8Q6A0</accession>
<evidence type="ECO:0000313" key="3">
    <source>
        <dbReference type="Proteomes" id="UP000774326"/>
    </source>
</evidence>
<proteinExistence type="predicted"/>
<feature type="region of interest" description="Disordered" evidence="1">
    <location>
        <begin position="56"/>
        <end position="104"/>
    </location>
</feature>
<dbReference type="AlphaFoldDB" id="A0A9P8Q6A0"/>
<dbReference type="OrthoDB" id="272672at2759"/>
<dbReference type="PANTHER" id="PTHR43603">
    <property type="entry name" value="COBW DOMAIN-CONTAINING PROTEIN DDB_G0274527"/>
    <property type="match status" value="1"/>
</dbReference>
<reference evidence="2" key="2">
    <citation type="submission" date="2021-01" db="EMBL/GenBank/DDBJ databases">
        <authorList>
            <person name="Schikora-Tamarit M.A."/>
        </authorList>
    </citation>
    <scope>NUCLEOTIDE SEQUENCE</scope>
    <source>
        <strain evidence="2">CBS2887</strain>
    </source>
</reference>
<feature type="compositionally biased region" description="Acidic residues" evidence="1">
    <location>
        <begin position="66"/>
        <end position="89"/>
    </location>
</feature>
<dbReference type="InterPro" id="IPR051927">
    <property type="entry name" value="Zn_Chap_cDPG_Synth"/>
</dbReference>
<comment type="caution">
    <text evidence="2">The sequence shown here is derived from an EMBL/GenBank/DDBJ whole genome shotgun (WGS) entry which is preliminary data.</text>
</comment>
<organism evidence="2 3">
    <name type="scientific">Wickerhamomyces pijperi</name>
    <name type="common">Yeast</name>
    <name type="synonym">Pichia pijperi</name>
    <dbReference type="NCBI Taxonomy" id="599730"/>
    <lineage>
        <taxon>Eukaryota</taxon>
        <taxon>Fungi</taxon>
        <taxon>Dikarya</taxon>
        <taxon>Ascomycota</taxon>
        <taxon>Saccharomycotina</taxon>
        <taxon>Saccharomycetes</taxon>
        <taxon>Phaffomycetales</taxon>
        <taxon>Wickerhamomycetaceae</taxon>
        <taxon>Wickerhamomyces</taxon>
    </lineage>
</organism>
<feature type="region of interest" description="Disordered" evidence="1">
    <location>
        <begin position="1"/>
        <end position="24"/>
    </location>
</feature>
<protein>
    <submittedName>
        <fullName evidence="2">Uncharacterized protein</fullName>
    </submittedName>
</protein>
<evidence type="ECO:0000256" key="1">
    <source>
        <dbReference type="SAM" id="MobiDB-lite"/>
    </source>
</evidence>
<evidence type="ECO:0000313" key="2">
    <source>
        <dbReference type="EMBL" id="KAH3683895.1"/>
    </source>
</evidence>
<feature type="non-terminal residue" evidence="2">
    <location>
        <position position="104"/>
    </location>
</feature>
<dbReference type="Proteomes" id="UP000774326">
    <property type="component" value="Unassembled WGS sequence"/>
</dbReference>
<dbReference type="EMBL" id="JAEUBG010002877">
    <property type="protein sequence ID" value="KAH3683895.1"/>
    <property type="molecule type" value="Genomic_DNA"/>
</dbReference>